<evidence type="ECO:0000313" key="3">
    <source>
        <dbReference type="Proteomes" id="UP000005741"/>
    </source>
</evidence>
<keyword evidence="1" id="KW-0472">Membrane</keyword>
<dbReference type="OrthoDB" id="30774at2157"/>
<evidence type="ECO:0000256" key="1">
    <source>
        <dbReference type="SAM" id="Phobius"/>
    </source>
</evidence>
<dbReference type="AlphaFoldDB" id="H1Z1X7"/>
<protein>
    <submittedName>
        <fullName evidence="2">Methyltransferase type 11</fullName>
    </submittedName>
</protein>
<sequence length="241" mass="28056">MYSAESKNFWFRVRNYIIGETLLKHVPVNSNIIEVGSGTGFVSKYLKEIGYITNCGELFSEGLKYCQIRNSGYKYWEFNLCEPVFKEEFDAYCAFDVLEHIDDDTTAIQNIYLGLKKKGKVFLTVPACKKLWSDADSGAGHKRRYSADEIREKMEKAGFKIIKISYFMTFLFPIIFASRICMNKNSTHKKAVKENIMELQINPILNWIFYWIFRMEVPLLRYINLPFGSSLLCIAIKEEIS</sequence>
<dbReference type="SUPFAM" id="SSF53335">
    <property type="entry name" value="S-adenosyl-L-methionine-dependent methyltransferases"/>
    <property type="match status" value="1"/>
</dbReference>
<organism evidence="2 3">
    <name type="scientific">Methanoplanus limicola DSM 2279</name>
    <dbReference type="NCBI Taxonomy" id="937775"/>
    <lineage>
        <taxon>Archaea</taxon>
        <taxon>Methanobacteriati</taxon>
        <taxon>Methanobacteriota</taxon>
        <taxon>Stenosarchaea group</taxon>
        <taxon>Methanomicrobia</taxon>
        <taxon>Methanomicrobiales</taxon>
        <taxon>Methanomicrobiaceae</taxon>
        <taxon>Methanoplanus</taxon>
    </lineage>
</organism>
<accession>H1Z1X7</accession>
<keyword evidence="2" id="KW-0489">Methyltransferase</keyword>
<dbReference type="InterPro" id="IPR029063">
    <property type="entry name" value="SAM-dependent_MTases_sf"/>
</dbReference>
<gene>
    <name evidence="2" type="ORF">Metlim_1335</name>
</gene>
<dbReference type="Proteomes" id="UP000005741">
    <property type="component" value="Chromosome"/>
</dbReference>
<proteinExistence type="predicted"/>
<dbReference type="RefSeq" id="WP_004077197.1">
    <property type="nucleotide sequence ID" value="NZ_CM001436.1"/>
</dbReference>
<dbReference type="Pfam" id="PF13489">
    <property type="entry name" value="Methyltransf_23"/>
    <property type="match status" value="1"/>
</dbReference>
<dbReference type="GO" id="GO:0008168">
    <property type="term" value="F:methyltransferase activity"/>
    <property type="evidence" value="ECO:0007669"/>
    <property type="project" value="UniProtKB-KW"/>
</dbReference>
<keyword evidence="1" id="KW-0812">Transmembrane</keyword>
<name>H1Z1X7_9EURY</name>
<evidence type="ECO:0000313" key="2">
    <source>
        <dbReference type="EMBL" id="EHQ35444.1"/>
    </source>
</evidence>
<dbReference type="InParanoid" id="H1Z1X7"/>
<keyword evidence="2" id="KW-0808">Transferase</keyword>
<feature type="transmembrane region" description="Helical" evidence="1">
    <location>
        <begin position="164"/>
        <end position="182"/>
    </location>
</feature>
<keyword evidence="3" id="KW-1185">Reference proteome</keyword>
<reference evidence="2 3" key="1">
    <citation type="submission" date="2011-10" db="EMBL/GenBank/DDBJ databases">
        <title>The Improved High-Quality Draft genome of Methanoplanus limicola DSM 2279.</title>
        <authorList>
            <consortium name="US DOE Joint Genome Institute (JGI-PGF)"/>
            <person name="Lucas S."/>
            <person name="Copeland A."/>
            <person name="Lapidus A."/>
            <person name="Glavina del Rio T."/>
            <person name="Dalin E."/>
            <person name="Tice H."/>
            <person name="Bruce D."/>
            <person name="Goodwin L."/>
            <person name="Pitluck S."/>
            <person name="Peters L."/>
            <person name="Mikhailova N."/>
            <person name="Lu M."/>
            <person name="Kyrpides N."/>
            <person name="Mavromatis K."/>
            <person name="Ivanova N."/>
            <person name="Markowitz V."/>
            <person name="Cheng J.-F."/>
            <person name="Hugenholtz P."/>
            <person name="Woyke T."/>
            <person name="Wu D."/>
            <person name="Wirth R."/>
            <person name="Brambilla E.-M."/>
            <person name="Klenk H.-P."/>
            <person name="Eisen J.A."/>
        </authorList>
    </citation>
    <scope>NUCLEOTIDE SEQUENCE [LARGE SCALE GENOMIC DNA]</scope>
    <source>
        <strain evidence="2 3">DSM 2279</strain>
    </source>
</reference>
<keyword evidence="1" id="KW-1133">Transmembrane helix</keyword>
<dbReference type="Gene3D" id="3.40.50.150">
    <property type="entry name" value="Vaccinia Virus protein VP39"/>
    <property type="match status" value="1"/>
</dbReference>
<dbReference type="GO" id="GO:0032259">
    <property type="term" value="P:methylation"/>
    <property type="evidence" value="ECO:0007669"/>
    <property type="project" value="UniProtKB-KW"/>
</dbReference>
<dbReference type="EMBL" id="CM001436">
    <property type="protein sequence ID" value="EHQ35444.1"/>
    <property type="molecule type" value="Genomic_DNA"/>
</dbReference>
<dbReference type="HOGENOM" id="CLU_082726_0_0_2"/>
<dbReference type="STRING" id="937775.Metlim_1335"/>